<dbReference type="PROSITE" id="PS51779">
    <property type="entry name" value="POTRA"/>
    <property type="match status" value="4"/>
</dbReference>
<reference evidence="11 12" key="1">
    <citation type="submission" date="2019-03" db="EMBL/GenBank/DDBJ databases">
        <authorList>
            <person name="Nijsse B."/>
        </authorList>
    </citation>
    <scope>NUCLEOTIDE SEQUENCE [LARGE SCALE GENOMIC DNA]</scope>
    <source>
        <strain evidence="11">Desulfoluna butyratoxydans MSL71</strain>
    </source>
</reference>
<dbReference type="AlphaFoldDB" id="A0A4U8YT46"/>
<feature type="signal peptide" evidence="9">
    <location>
        <begin position="1"/>
        <end position="23"/>
    </location>
</feature>
<organism evidence="11 12">
    <name type="scientific">Desulfoluna butyratoxydans</name>
    <dbReference type="NCBI Taxonomy" id="231438"/>
    <lineage>
        <taxon>Bacteria</taxon>
        <taxon>Pseudomonadati</taxon>
        <taxon>Thermodesulfobacteriota</taxon>
        <taxon>Desulfobacteria</taxon>
        <taxon>Desulfobacterales</taxon>
        <taxon>Desulfolunaceae</taxon>
        <taxon>Desulfoluna</taxon>
    </lineage>
</organism>
<evidence type="ECO:0000256" key="8">
    <source>
        <dbReference type="NCBIfam" id="TIGR03303"/>
    </source>
</evidence>
<feature type="domain" description="POTRA" evidence="10">
    <location>
        <begin position="484"/>
        <end position="557"/>
    </location>
</feature>
<proteinExistence type="predicted"/>
<sequence length="887" mass="99998">MMTRLTRSLFSFLMIMIVVMAGADPVRAEEAAKRIAVLPFRVVSETDLSYLSDQIPATLSGQLQRDGGEMVDAGPLMGAVGEDGAVNTARLSTLATSENIDHVVWGTMTQTGDTFKLDAKLFDVRRSTTTPLSSEGRGVETLISTVGDLAVKIGSRIFSFETVADVKVEGNRRIESDAVLRVVRVKAGDRLKKDALTRDMKAIYRMGYFEDIKVVAEHHDDATATVVFRVKEKPTIRNVLVTGNHVFDDEKIKENITLSKGAIFNTGALNTSIKQIESLYNEKHYYKTKVSYRLIDVENNQADLEFTLEEGEKIWIKKISVEGNDFFSDKKIRKMIKTKKKGFFSWLTSSGTLEMADLNVDMAVINAEYQKNGFIDCRIADPVVEYKGKWIFVTIKIEEGIRYSLGKVDVSGDILDTKEALFERLTVEQDEFLNREKVQNDVVALTDTYSDEGYARASVVPDIRRNRKEKVADVTYRVTKGSLVYFDKIIITGNTVTRDKVIRRQLKVYEQELYRGARLKESVRNLYRLEYFGDIKVNTLDTTDPDKVNLSIDVKEKPTGTFTFGMGYSSEDKLFGTTSISKRNLFGRDQSLDLKAQFGGTGNKFTLSFVEPWLFDIPLYSKYELKKWDDEYTSYDKESVGGGLTLGYPVFDYTRAFVSYTFEKNTIDDIDATASDQIKEMEGENTLSSAAFSLNYDSRDRRYNAQTTRGFNHTLRVEHTGGPLGGDISYSKYTAESSWFFPVAWKLIGMLHGEGGLVHENSGGFLPDYKKFYLGGINSLRGFDFEDVHLEDDEGKTIGGEKYVQFNAELIAPLFGVDGLVALIFTDAGNVYEENGNIDLSDLRHTYGFGFRWYSPIGPIRFERGYIVDPEPDEGSGRWEFTMGTAF</sequence>
<dbReference type="InterPro" id="IPR034746">
    <property type="entry name" value="POTRA"/>
</dbReference>
<keyword evidence="2" id="KW-1134">Transmembrane beta strand</keyword>
<dbReference type="PANTHER" id="PTHR12815:SF47">
    <property type="entry name" value="TRANSLOCATION AND ASSEMBLY MODULE SUBUNIT TAMA"/>
    <property type="match status" value="1"/>
</dbReference>
<feature type="domain" description="POTRA" evidence="10">
    <location>
        <begin position="161"/>
        <end position="233"/>
    </location>
</feature>
<accession>A0A4U8YT46</accession>
<dbReference type="RefSeq" id="WP_180145913.1">
    <property type="nucleotide sequence ID" value="NZ_CAADHO010000012.1"/>
</dbReference>
<protein>
    <recommendedName>
        <fullName evidence="8">Outer membrane protein assembly factor BamA</fullName>
    </recommendedName>
</protein>
<dbReference type="GO" id="GO:0071709">
    <property type="term" value="P:membrane assembly"/>
    <property type="evidence" value="ECO:0007669"/>
    <property type="project" value="InterPro"/>
</dbReference>
<dbReference type="InterPro" id="IPR000184">
    <property type="entry name" value="Bac_surfAg_D15"/>
</dbReference>
<evidence type="ECO:0000259" key="10">
    <source>
        <dbReference type="PROSITE" id="PS51779"/>
    </source>
</evidence>
<dbReference type="Gene3D" id="2.40.160.50">
    <property type="entry name" value="membrane protein fhac: a member of the omp85/tpsb transporter family"/>
    <property type="match status" value="1"/>
</dbReference>
<dbReference type="GO" id="GO:0009279">
    <property type="term" value="C:cell outer membrane"/>
    <property type="evidence" value="ECO:0007669"/>
    <property type="project" value="UniProtKB-UniRule"/>
</dbReference>
<keyword evidence="12" id="KW-1185">Reference proteome</keyword>
<feature type="chain" id="PRO_5020494188" description="Outer membrane protein assembly factor BamA" evidence="9">
    <location>
        <begin position="24"/>
        <end position="887"/>
    </location>
</feature>
<dbReference type="InterPro" id="IPR023707">
    <property type="entry name" value="OM_assembly_BamA"/>
</dbReference>
<dbReference type="PIRSF" id="PIRSF006076">
    <property type="entry name" value="OM_assembly_OMP85"/>
    <property type="match status" value="1"/>
</dbReference>
<dbReference type="NCBIfam" id="TIGR03303">
    <property type="entry name" value="OM_YaeT"/>
    <property type="match status" value="1"/>
</dbReference>
<evidence type="ECO:0000256" key="2">
    <source>
        <dbReference type="ARBA" id="ARBA00022452"/>
    </source>
</evidence>
<keyword evidence="5" id="KW-0677">Repeat</keyword>
<name>A0A4U8YT46_9BACT</name>
<keyword evidence="6" id="KW-0472">Membrane</keyword>
<evidence type="ECO:0000256" key="5">
    <source>
        <dbReference type="ARBA" id="ARBA00022737"/>
    </source>
</evidence>
<evidence type="ECO:0000256" key="1">
    <source>
        <dbReference type="ARBA" id="ARBA00004370"/>
    </source>
</evidence>
<dbReference type="Pfam" id="PF07244">
    <property type="entry name" value="POTRA"/>
    <property type="match status" value="5"/>
</dbReference>
<dbReference type="InterPro" id="IPR039910">
    <property type="entry name" value="D15-like"/>
</dbReference>
<dbReference type="Pfam" id="PF01103">
    <property type="entry name" value="Omp85"/>
    <property type="match status" value="1"/>
</dbReference>
<feature type="domain" description="POTRA" evidence="10">
    <location>
        <begin position="234"/>
        <end position="311"/>
    </location>
</feature>
<evidence type="ECO:0000256" key="6">
    <source>
        <dbReference type="ARBA" id="ARBA00023136"/>
    </source>
</evidence>
<dbReference type="Proteomes" id="UP000507962">
    <property type="component" value="Unassembled WGS sequence"/>
</dbReference>
<feature type="domain" description="POTRA" evidence="10">
    <location>
        <begin position="403"/>
        <end position="481"/>
    </location>
</feature>
<dbReference type="EMBL" id="CAADHO010000012">
    <property type="protein sequence ID" value="VFQ46994.1"/>
    <property type="molecule type" value="Genomic_DNA"/>
</dbReference>
<comment type="subcellular location">
    <subcellularLocation>
        <location evidence="1">Membrane</location>
    </subcellularLocation>
</comment>
<dbReference type="Gene3D" id="3.10.20.310">
    <property type="entry name" value="membrane protein fhac"/>
    <property type="match status" value="5"/>
</dbReference>
<keyword evidence="4 9" id="KW-0732">Signal</keyword>
<evidence type="ECO:0000256" key="7">
    <source>
        <dbReference type="ARBA" id="ARBA00023237"/>
    </source>
</evidence>
<evidence type="ECO:0000256" key="9">
    <source>
        <dbReference type="SAM" id="SignalP"/>
    </source>
</evidence>
<evidence type="ECO:0000256" key="4">
    <source>
        <dbReference type="ARBA" id="ARBA00022729"/>
    </source>
</evidence>
<evidence type="ECO:0000313" key="11">
    <source>
        <dbReference type="EMBL" id="VFQ46994.1"/>
    </source>
</evidence>
<evidence type="ECO:0000313" key="12">
    <source>
        <dbReference type="Proteomes" id="UP000507962"/>
    </source>
</evidence>
<dbReference type="InterPro" id="IPR010827">
    <property type="entry name" value="BamA/TamA_POTRA"/>
</dbReference>
<dbReference type="PANTHER" id="PTHR12815">
    <property type="entry name" value="SORTING AND ASSEMBLY MACHINERY SAMM50 PROTEIN FAMILY MEMBER"/>
    <property type="match status" value="1"/>
</dbReference>
<gene>
    <name evidence="11" type="ORF">MSL71_46760</name>
</gene>
<evidence type="ECO:0000256" key="3">
    <source>
        <dbReference type="ARBA" id="ARBA00022692"/>
    </source>
</evidence>
<keyword evidence="3" id="KW-0812">Transmembrane</keyword>
<keyword evidence="7" id="KW-0998">Cell outer membrane</keyword>